<dbReference type="InterPro" id="IPR011583">
    <property type="entry name" value="Chitinase_II/V-like_cat"/>
</dbReference>
<dbReference type="PhylomeDB" id="T1J829"/>
<dbReference type="STRING" id="126957.T1J829"/>
<dbReference type="PROSITE" id="PS51910">
    <property type="entry name" value="GH18_2"/>
    <property type="match status" value="1"/>
</dbReference>
<protein>
    <recommendedName>
        <fullName evidence="2">GH18 domain-containing protein</fullName>
    </recommendedName>
</protein>
<dbReference type="SMART" id="SM00636">
    <property type="entry name" value="Glyco_18"/>
    <property type="match status" value="1"/>
</dbReference>
<dbReference type="FunFam" id="3.10.50.10:FF:000001">
    <property type="entry name" value="Chitinase 3-like 1"/>
    <property type="match status" value="1"/>
</dbReference>
<feature type="domain" description="GH18" evidence="2">
    <location>
        <begin position="18"/>
        <end position="377"/>
    </location>
</feature>
<evidence type="ECO:0000313" key="3">
    <source>
        <dbReference type="EnsemblMetazoa" id="SMAR009850-PA"/>
    </source>
</evidence>
<dbReference type="EMBL" id="JH431947">
    <property type="status" value="NOT_ANNOTATED_CDS"/>
    <property type="molecule type" value="Genomic_DNA"/>
</dbReference>
<dbReference type="GO" id="GO:0006032">
    <property type="term" value="P:chitin catabolic process"/>
    <property type="evidence" value="ECO:0007669"/>
    <property type="project" value="TreeGrafter"/>
</dbReference>
<dbReference type="PANTHER" id="PTHR11177">
    <property type="entry name" value="CHITINASE"/>
    <property type="match status" value="1"/>
</dbReference>
<dbReference type="SUPFAM" id="SSF54556">
    <property type="entry name" value="Chitinase insertion domain"/>
    <property type="match status" value="1"/>
</dbReference>
<dbReference type="InterPro" id="IPR017853">
    <property type="entry name" value="GH"/>
</dbReference>
<name>T1J829_STRMM</name>
<dbReference type="InterPro" id="IPR029070">
    <property type="entry name" value="Chitinase_insertion_sf"/>
</dbReference>
<accession>T1J829</accession>
<dbReference type="Gene3D" id="3.10.50.10">
    <property type="match status" value="1"/>
</dbReference>
<sequence>MAGLLPYYVRPPSVADTKTVFCYWGSWSSYRWGEGELRANQINAHTCTHLVYAFAGLNERNEIYSLDPWNDLPPSQAGPNKDNYRHLVALKQQNPQLKVLLSIGGWNQASSKFSKMVYYENSRRTFIQSVMSFLPQYGFEGLDIAWQWPFQRGGMFQDKANYVLLLQELRKEFQSKSYVLSIAAPAIYSDSGYDLPGIMKHVDFVSVYAYDYSVNPNTLQHGSPLYNSDYFNCVSTSIKYYLDHGATAEKLLLGVTLYSRSYKLKNPQYTNVGDGADGFGNKGPFTQEQGLLAWFELCSKLKREQFTIVNNSTDKTSYAYNTYEWISYESEYSLKEKVAYAKTNKLAGITVWSMDNDDNHKICGASLTSVIANAIKN</sequence>
<dbReference type="GO" id="GO:0005576">
    <property type="term" value="C:extracellular region"/>
    <property type="evidence" value="ECO:0007669"/>
    <property type="project" value="TreeGrafter"/>
</dbReference>
<dbReference type="InterPro" id="IPR050314">
    <property type="entry name" value="Glycosyl_Hydrlase_18"/>
</dbReference>
<evidence type="ECO:0000256" key="1">
    <source>
        <dbReference type="ARBA" id="ARBA00023157"/>
    </source>
</evidence>
<dbReference type="AlphaFoldDB" id="T1J829"/>
<dbReference type="GO" id="GO:0005975">
    <property type="term" value="P:carbohydrate metabolic process"/>
    <property type="evidence" value="ECO:0007669"/>
    <property type="project" value="InterPro"/>
</dbReference>
<dbReference type="GO" id="GO:0004568">
    <property type="term" value="F:chitinase activity"/>
    <property type="evidence" value="ECO:0007669"/>
    <property type="project" value="TreeGrafter"/>
</dbReference>
<dbReference type="InterPro" id="IPR001223">
    <property type="entry name" value="Glyco_hydro18_cat"/>
</dbReference>
<evidence type="ECO:0000313" key="4">
    <source>
        <dbReference type="Proteomes" id="UP000014500"/>
    </source>
</evidence>
<keyword evidence="4" id="KW-1185">Reference proteome</keyword>
<dbReference type="GO" id="GO:0008061">
    <property type="term" value="F:chitin binding"/>
    <property type="evidence" value="ECO:0007669"/>
    <property type="project" value="InterPro"/>
</dbReference>
<reference evidence="4" key="1">
    <citation type="submission" date="2011-05" db="EMBL/GenBank/DDBJ databases">
        <authorList>
            <person name="Richards S.R."/>
            <person name="Qu J."/>
            <person name="Jiang H."/>
            <person name="Jhangiani S.N."/>
            <person name="Agravi P."/>
            <person name="Goodspeed R."/>
            <person name="Gross S."/>
            <person name="Mandapat C."/>
            <person name="Jackson L."/>
            <person name="Mathew T."/>
            <person name="Pu L."/>
            <person name="Thornton R."/>
            <person name="Saada N."/>
            <person name="Wilczek-Boney K.B."/>
            <person name="Lee S."/>
            <person name="Kovar C."/>
            <person name="Wu Y."/>
            <person name="Scherer S.E."/>
            <person name="Worley K.C."/>
            <person name="Muzny D.M."/>
            <person name="Gibbs R."/>
        </authorList>
    </citation>
    <scope>NUCLEOTIDE SEQUENCE</scope>
    <source>
        <strain evidence="4">Brora</strain>
    </source>
</reference>
<dbReference type="Proteomes" id="UP000014500">
    <property type="component" value="Unassembled WGS sequence"/>
</dbReference>
<dbReference type="HOGENOM" id="CLU_002833_3_1_1"/>
<dbReference type="SUPFAM" id="SSF51445">
    <property type="entry name" value="(Trans)glycosidases"/>
    <property type="match status" value="1"/>
</dbReference>
<dbReference type="EnsemblMetazoa" id="SMAR009850-RA">
    <property type="protein sequence ID" value="SMAR009850-PA"/>
    <property type="gene ID" value="SMAR009850"/>
</dbReference>
<keyword evidence="1" id="KW-1015">Disulfide bond</keyword>
<dbReference type="Gene3D" id="3.20.20.80">
    <property type="entry name" value="Glycosidases"/>
    <property type="match status" value="1"/>
</dbReference>
<dbReference type="eggNOG" id="KOG2806">
    <property type="taxonomic scope" value="Eukaryota"/>
</dbReference>
<evidence type="ECO:0000259" key="2">
    <source>
        <dbReference type="PROSITE" id="PS51910"/>
    </source>
</evidence>
<proteinExistence type="predicted"/>
<dbReference type="Pfam" id="PF00704">
    <property type="entry name" value="Glyco_hydro_18"/>
    <property type="match status" value="1"/>
</dbReference>
<dbReference type="PANTHER" id="PTHR11177:SF360">
    <property type="entry name" value="CHITINASE 4-RELATED"/>
    <property type="match status" value="1"/>
</dbReference>
<reference evidence="3" key="2">
    <citation type="submission" date="2015-02" db="UniProtKB">
        <authorList>
            <consortium name="EnsemblMetazoa"/>
        </authorList>
    </citation>
    <scope>IDENTIFICATION</scope>
</reference>
<organism evidence="3 4">
    <name type="scientific">Strigamia maritima</name>
    <name type="common">European centipede</name>
    <name type="synonym">Geophilus maritimus</name>
    <dbReference type="NCBI Taxonomy" id="126957"/>
    <lineage>
        <taxon>Eukaryota</taxon>
        <taxon>Metazoa</taxon>
        <taxon>Ecdysozoa</taxon>
        <taxon>Arthropoda</taxon>
        <taxon>Myriapoda</taxon>
        <taxon>Chilopoda</taxon>
        <taxon>Pleurostigmophora</taxon>
        <taxon>Geophilomorpha</taxon>
        <taxon>Linotaeniidae</taxon>
        <taxon>Strigamia</taxon>
    </lineage>
</organism>
<dbReference type="OMA" id="WISYESE"/>